<protein>
    <submittedName>
        <fullName evidence="1">Uncharacterized protein</fullName>
    </submittedName>
</protein>
<accession>A0A6M3X621</accession>
<evidence type="ECO:0000313" key="1">
    <source>
        <dbReference type="EMBL" id="QJH93129.1"/>
    </source>
</evidence>
<organism evidence="1">
    <name type="scientific">viral metagenome</name>
    <dbReference type="NCBI Taxonomy" id="1070528"/>
    <lineage>
        <taxon>unclassified sequences</taxon>
        <taxon>metagenomes</taxon>
        <taxon>organismal metagenomes</taxon>
    </lineage>
</organism>
<gene>
    <name evidence="1" type="ORF">MM171B02903_0008</name>
</gene>
<reference evidence="1" key="1">
    <citation type="submission" date="2020-03" db="EMBL/GenBank/DDBJ databases">
        <title>The deep terrestrial virosphere.</title>
        <authorList>
            <person name="Holmfeldt K."/>
            <person name="Nilsson E."/>
            <person name="Simone D."/>
            <person name="Lopez-Fernandez M."/>
            <person name="Wu X."/>
            <person name="de Brujin I."/>
            <person name="Lundin D."/>
            <person name="Andersson A."/>
            <person name="Bertilsson S."/>
            <person name="Dopson M."/>
        </authorList>
    </citation>
    <scope>NUCLEOTIDE SEQUENCE</scope>
    <source>
        <strain evidence="1">MM171B02903</strain>
    </source>
</reference>
<dbReference type="EMBL" id="MT143948">
    <property type="protein sequence ID" value="QJH93129.1"/>
    <property type="molecule type" value="Genomic_DNA"/>
</dbReference>
<sequence length="79" mass="9294">MSKQEFDAEKYYMHGVLIFDSDIEKYGMCLEDPEKECHDSCKKFMTRKCNGAVLIRQAGGKTWQSRGWYKVRKEEGSME</sequence>
<proteinExistence type="predicted"/>
<name>A0A6M3X621_9ZZZZ</name>
<dbReference type="AlphaFoldDB" id="A0A6M3X621"/>